<dbReference type="EMBL" id="JANRMS010000477">
    <property type="protein sequence ID" value="KAJ3539135.1"/>
    <property type="molecule type" value="Genomic_DNA"/>
</dbReference>
<keyword evidence="2" id="KW-1185">Reference proteome</keyword>
<accession>A0ACC1SGB7</accession>
<dbReference type="Proteomes" id="UP001148629">
    <property type="component" value="Unassembled WGS sequence"/>
</dbReference>
<sequence>MTSDDSSSEAGVSVDQVEQGAKCEFKTYRYSKKKDGRIAVEADVEAFQSSAGLKHDADSSYALVIKRHFTDKHQIEAVTLWVNSPQLLEVFRQVIKSYPTVAANFTRPFELKSPFQMLIHEWDRLDAYRKETDSPLMRIHLNLLFQFMENELGPERDATLTMIRGKMITYKQAWVIYRPGDLVYTEVMGKPWLLRVYKTAYETSSTSGPYFIVDAKYCDGNDDTVGEADMSFEIYQKVFFGSEHPAQIDTLPIYPREFHSRGQDLEEELLARGNKFVANRGILTRDYDGLAQYLKEPPWDYFDPRMANFGAVWLPFTETGRVVLDRKTFEEDNFGSHVKIQEEDDPELMLCPPYSVGFSMDRKEWCRYLIDNLREVAWKEDVWPSLVLNHEEKSILEALVKSHRYPENSRNQPEQKGKGLVILLHGTPGSGKTLSAEASAEMSNKALLSTSLGELNKHNMPYVFERKLKQILQYATIWQAIVLLDEADVFLEARDTSSDGTRNALVAVFLKELEYFSGIVFLTTNRLASFDAAMKSRIHLSLRFSPPHIDTRRRIWRQNLEAVPRDETAIGDAEAADEAADFLVQFNLNGREICNALNTARSIARFEGAKLDVAHIERVLKVSRTFDEHLKLESRRLARASHPGGDRASSFKLLKRDSILSQYGEEDE</sequence>
<evidence type="ECO:0000313" key="2">
    <source>
        <dbReference type="Proteomes" id="UP001148629"/>
    </source>
</evidence>
<organism evidence="1 2">
    <name type="scientific">Fusarium decemcellulare</name>
    <dbReference type="NCBI Taxonomy" id="57161"/>
    <lineage>
        <taxon>Eukaryota</taxon>
        <taxon>Fungi</taxon>
        <taxon>Dikarya</taxon>
        <taxon>Ascomycota</taxon>
        <taxon>Pezizomycotina</taxon>
        <taxon>Sordariomycetes</taxon>
        <taxon>Hypocreomycetidae</taxon>
        <taxon>Hypocreales</taxon>
        <taxon>Nectriaceae</taxon>
        <taxon>Fusarium</taxon>
        <taxon>Fusarium decemcellulare species complex</taxon>
    </lineage>
</organism>
<gene>
    <name evidence="1" type="ORF">NM208_g5613</name>
</gene>
<protein>
    <submittedName>
        <fullName evidence="1">Uncharacterized protein</fullName>
    </submittedName>
</protein>
<reference evidence="1" key="1">
    <citation type="submission" date="2022-08" db="EMBL/GenBank/DDBJ databases">
        <title>Genome Sequence of Fusarium decemcellulare.</title>
        <authorList>
            <person name="Buettner E."/>
        </authorList>
    </citation>
    <scope>NUCLEOTIDE SEQUENCE</scope>
    <source>
        <strain evidence="1">Babe19</strain>
    </source>
</reference>
<proteinExistence type="predicted"/>
<name>A0ACC1SGB7_9HYPO</name>
<comment type="caution">
    <text evidence="1">The sequence shown here is derived from an EMBL/GenBank/DDBJ whole genome shotgun (WGS) entry which is preliminary data.</text>
</comment>
<evidence type="ECO:0000313" key="1">
    <source>
        <dbReference type="EMBL" id="KAJ3539135.1"/>
    </source>
</evidence>